<dbReference type="Pfam" id="PF09811">
    <property type="entry name" value="Yae1_N"/>
    <property type="match status" value="1"/>
</dbReference>
<dbReference type="GO" id="GO:0005737">
    <property type="term" value="C:cytoplasm"/>
    <property type="evidence" value="ECO:0007669"/>
    <property type="project" value="UniProtKB-SubCell"/>
</dbReference>
<evidence type="ECO:0000259" key="6">
    <source>
        <dbReference type="Pfam" id="PF09811"/>
    </source>
</evidence>
<reference evidence="7 8" key="1">
    <citation type="journal article" date="2018" name="Nat. Ecol. Evol.">
        <title>Shark genomes provide insights into elasmobranch evolution and the origin of vertebrates.</title>
        <authorList>
            <person name="Hara Y"/>
            <person name="Yamaguchi K"/>
            <person name="Onimaru K"/>
            <person name="Kadota M"/>
            <person name="Koyanagi M"/>
            <person name="Keeley SD"/>
            <person name="Tatsumi K"/>
            <person name="Tanaka K"/>
            <person name="Motone F"/>
            <person name="Kageyama Y"/>
            <person name="Nozu R"/>
            <person name="Adachi N"/>
            <person name="Nishimura O"/>
            <person name="Nakagawa R"/>
            <person name="Tanegashima C"/>
            <person name="Kiyatake I"/>
            <person name="Matsumoto R"/>
            <person name="Murakumo K"/>
            <person name="Nishida K"/>
            <person name="Terakita A"/>
            <person name="Kuratani S"/>
            <person name="Sato K"/>
            <person name="Hyodo S Kuraku.S."/>
        </authorList>
    </citation>
    <scope>NUCLEOTIDE SEQUENCE [LARGE SCALE GENOMIC DNA]</scope>
</reference>
<evidence type="ECO:0000256" key="2">
    <source>
        <dbReference type="ARBA" id="ARBA00004496"/>
    </source>
</evidence>
<dbReference type="OrthoDB" id="20086at2759"/>
<evidence type="ECO:0000256" key="4">
    <source>
        <dbReference type="ARBA" id="ARBA00023242"/>
    </source>
</evidence>
<name>A0A401NX23_SCYTO</name>
<sequence length="220" mass="24479">MWRLNAGKSDDVFDEEADELRLSRNEWNISMGQRLKEGYRDGVNAGRESTLQRGFNEGYQEGVKKMLVPGQMKGLLSALLSWYHLNGSDPNLLAKVNQLLGVAAQQEELIFRNLSAPPQETTVGDVTECIEDMGLDTLPEKQPEGGSCSRAEGESCRSDSEIGNHDHGINSTTLQHQKCCRTATEIDEAEMVRQLCRDCALLLKDCDLPSDIALHFQLQP</sequence>
<keyword evidence="8" id="KW-1185">Reference proteome</keyword>
<evidence type="ECO:0000256" key="5">
    <source>
        <dbReference type="SAM" id="MobiDB-lite"/>
    </source>
</evidence>
<dbReference type="EMBL" id="BFAA01002842">
    <property type="protein sequence ID" value="GCB65416.1"/>
    <property type="molecule type" value="Genomic_DNA"/>
</dbReference>
<gene>
    <name evidence="7" type="ORF">scyTo_0007713</name>
</gene>
<dbReference type="PANTHER" id="PTHR18829">
    <property type="entry name" value="PROTEIN YAE1 HOMOLOG"/>
    <property type="match status" value="1"/>
</dbReference>
<protein>
    <recommendedName>
        <fullName evidence="6">Essential protein Yae1 N-terminal domain-containing protein</fullName>
    </recommendedName>
</protein>
<feature type="region of interest" description="Disordered" evidence="5">
    <location>
        <begin position="136"/>
        <end position="169"/>
    </location>
</feature>
<keyword evidence="3" id="KW-0963">Cytoplasm</keyword>
<evidence type="ECO:0000256" key="1">
    <source>
        <dbReference type="ARBA" id="ARBA00004123"/>
    </source>
</evidence>
<dbReference type="InterPro" id="IPR019191">
    <property type="entry name" value="Essential_protein_Yae1_N"/>
</dbReference>
<evidence type="ECO:0000313" key="7">
    <source>
        <dbReference type="EMBL" id="GCB65416.1"/>
    </source>
</evidence>
<dbReference type="OMA" id="CSKRDEN"/>
<evidence type="ECO:0000256" key="3">
    <source>
        <dbReference type="ARBA" id="ARBA00022490"/>
    </source>
</evidence>
<comment type="subcellular location">
    <subcellularLocation>
        <location evidence="2">Cytoplasm</location>
    </subcellularLocation>
    <subcellularLocation>
        <location evidence="1">Nucleus</location>
    </subcellularLocation>
</comment>
<feature type="domain" description="Essential protein Yae1 N-terminal" evidence="6">
    <location>
        <begin position="38"/>
        <end position="76"/>
    </location>
</feature>
<dbReference type="InterPro" id="IPR038881">
    <property type="entry name" value="Yae1-like"/>
</dbReference>
<keyword evidence="4" id="KW-0539">Nucleus</keyword>
<feature type="compositionally biased region" description="Basic and acidic residues" evidence="5">
    <location>
        <begin position="151"/>
        <end position="168"/>
    </location>
</feature>
<dbReference type="GO" id="GO:0005634">
    <property type="term" value="C:nucleus"/>
    <property type="evidence" value="ECO:0007669"/>
    <property type="project" value="UniProtKB-SubCell"/>
</dbReference>
<accession>A0A401NX23</accession>
<comment type="caution">
    <text evidence="7">The sequence shown here is derived from an EMBL/GenBank/DDBJ whole genome shotgun (WGS) entry which is preliminary data.</text>
</comment>
<dbReference type="STRING" id="75743.A0A401NX23"/>
<evidence type="ECO:0000313" key="8">
    <source>
        <dbReference type="Proteomes" id="UP000288216"/>
    </source>
</evidence>
<organism evidence="7 8">
    <name type="scientific">Scyliorhinus torazame</name>
    <name type="common">Cloudy catshark</name>
    <name type="synonym">Catulus torazame</name>
    <dbReference type="NCBI Taxonomy" id="75743"/>
    <lineage>
        <taxon>Eukaryota</taxon>
        <taxon>Metazoa</taxon>
        <taxon>Chordata</taxon>
        <taxon>Craniata</taxon>
        <taxon>Vertebrata</taxon>
        <taxon>Chondrichthyes</taxon>
        <taxon>Elasmobranchii</taxon>
        <taxon>Galeomorphii</taxon>
        <taxon>Galeoidea</taxon>
        <taxon>Carcharhiniformes</taxon>
        <taxon>Scyliorhinidae</taxon>
        <taxon>Scyliorhinus</taxon>
    </lineage>
</organism>
<dbReference type="PANTHER" id="PTHR18829:SF0">
    <property type="entry name" value="PROTEIN YAE1 HOMOLOG"/>
    <property type="match status" value="1"/>
</dbReference>
<dbReference type="Proteomes" id="UP000288216">
    <property type="component" value="Unassembled WGS sequence"/>
</dbReference>
<dbReference type="AlphaFoldDB" id="A0A401NX23"/>
<proteinExistence type="predicted"/>